<evidence type="ECO:0000313" key="3">
    <source>
        <dbReference type="Proteomes" id="UP000831785"/>
    </source>
</evidence>
<feature type="signal peptide" evidence="1">
    <location>
        <begin position="1"/>
        <end position="21"/>
    </location>
</feature>
<keyword evidence="1" id="KW-0732">Signal</keyword>
<dbReference type="EMBL" id="CP095049">
    <property type="protein sequence ID" value="UOQ51475.1"/>
    <property type="molecule type" value="Genomic_DNA"/>
</dbReference>
<feature type="chain" id="PRO_5045935830" description="DUF3298 domain-containing protein" evidence="1">
    <location>
        <begin position="22"/>
        <end position="406"/>
    </location>
</feature>
<sequence>MSRVRLLLLLGLLSGRLLAVAQGIGQPPDTARPPATPPPVVDTLARKYSLIGPLDSAARPNLLFHERYPGPRRLRGTIGKQPVTVELDSAATSYTGGFYYDRAGRWLEVRLDASPGPRTLNLCETPVGDLTGRLRLPPKAATPVRGTWENADGRRQAPFLLRETYLGAARYEQDLWEMWRYTVRRDTSYIPLDSAFFHQLYVRVSLPKSPGAEQRLRRALAAPFAPDLMPLYLDTLLARRQQQHNHYQFHGFTDVVYNGNNLFSVMRVASFQQGPYYEPHEWYDGATFDLRTGQRLRLADLLVADYKKRLLALFRRGLTRALAAAPGYGPLGGVAPRLPTGGFVLVPAGLVFTYDDRDAPSLSKPGADHADRFLEVVLSYEELLPLIRRKGPLAPVLRERGLLPKK</sequence>
<gene>
    <name evidence="2" type="ORF">MUN80_17110</name>
</gene>
<dbReference type="Proteomes" id="UP000831785">
    <property type="component" value="Chromosome"/>
</dbReference>
<reference evidence="2 3" key="1">
    <citation type="submission" date="2022-04" db="EMBL/GenBank/DDBJ databases">
        <title>Hymenobacter sp. isolated from the air.</title>
        <authorList>
            <person name="Won M."/>
            <person name="Lee C.-M."/>
            <person name="Woen H.-Y."/>
            <person name="Kwon S.-W."/>
        </authorList>
    </citation>
    <scope>NUCLEOTIDE SEQUENCE [LARGE SCALE GENOMIC DNA]</scope>
    <source>
        <strain evidence="3">5116 S-27</strain>
    </source>
</reference>
<name>A0ABY4F497_9BACT</name>
<evidence type="ECO:0008006" key="4">
    <source>
        <dbReference type="Google" id="ProtNLM"/>
    </source>
</evidence>
<evidence type="ECO:0000313" key="2">
    <source>
        <dbReference type="EMBL" id="UOQ51475.1"/>
    </source>
</evidence>
<protein>
    <recommendedName>
        <fullName evidence="4">DUF3298 domain-containing protein</fullName>
    </recommendedName>
</protein>
<dbReference type="RefSeq" id="WP_244714685.1">
    <property type="nucleotide sequence ID" value="NZ_CP095049.1"/>
</dbReference>
<organism evidence="2 3">
    <name type="scientific">Hymenobacter cellulosivorans</name>
    <dbReference type="NCBI Taxonomy" id="2932249"/>
    <lineage>
        <taxon>Bacteria</taxon>
        <taxon>Pseudomonadati</taxon>
        <taxon>Bacteroidota</taxon>
        <taxon>Cytophagia</taxon>
        <taxon>Cytophagales</taxon>
        <taxon>Hymenobacteraceae</taxon>
        <taxon>Hymenobacter</taxon>
    </lineage>
</organism>
<proteinExistence type="predicted"/>
<keyword evidence="3" id="KW-1185">Reference proteome</keyword>
<evidence type="ECO:0000256" key="1">
    <source>
        <dbReference type="SAM" id="SignalP"/>
    </source>
</evidence>
<accession>A0ABY4F497</accession>